<feature type="transmembrane region" description="Helical" evidence="1">
    <location>
        <begin position="6"/>
        <end position="25"/>
    </location>
</feature>
<keyword evidence="1" id="KW-1133">Transmembrane helix</keyword>
<accession>A0AAU8GCT5</accession>
<dbReference type="EMBL" id="CP159307">
    <property type="protein sequence ID" value="XCH33884.1"/>
    <property type="molecule type" value="Genomic_DNA"/>
</dbReference>
<name>A0AAU8GCT5_9CHLR</name>
<evidence type="ECO:0000313" key="2">
    <source>
        <dbReference type="EMBL" id="XCH33884.1"/>
    </source>
</evidence>
<proteinExistence type="predicted"/>
<feature type="transmembrane region" description="Helical" evidence="1">
    <location>
        <begin position="57"/>
        <end position="76"/>
    </location>
</feature>
<keyword evidence="1" id="KW-0472">Membrane</keyword>
<gene>
    <name evidence="2" type="ORF">ABV300_03140</name>
</gene>
<sequence>MRIGAFEIILIIAVISAAAYIWRWLGEGRGYDTADEADGAEGEPAAEPPPRSRLWDIGLVLVLGGLGLLAAGYIIFIGIAKIFIWAVLILFAGLTMLLLSRR</sequence>
<evidence type="ECO:0000256" key="1">
    <source>
        <dbReference type="SAM" id="Phobius"/>
    </source>
</evidence>
<feature type="transmembrane region" description="Helical" evidence="1">
    <location>
        <begin position="82"/>
        <end position="99"/>
    </location>
</feature>
<organism evidence="2">
    <name type="scientific">Dehalogenimonas sp. 4OHTPN</name>
    <dbReference type="NCBI Taxonomy" id="3166643"/>
    <lineage>
        <taxon>Bacteria</taxon>
        <taxon>Bacillati</taxon>
        <taxon>Chloroflexota</taxon>
        <taxon>Dehalococcoidia</taxon>
        <taxon>Dehalococcoidales</taxon>
        <taxon>Dehalococcoidaceae</taxon>
        <taxon>Dehalogenimonas</taxon>
    </lineage>
</organism>
<dbReference type="RefSeq" id="WP_353715076.1">
    <property type="nucleotide sequence ID" value="NZ_CP159307.1"/>
</dbReference>
<protein>
    <submittedName>
        <fullName evidence="2">Uncharacterized protein</fullName>
    </submittedName>
</protein>
<reference evidence="2" key="1">
    <citation type="submission" date="2024-06" db="EMBL/GenBank/DDBJ databases">
        <title>A Novel Isolate, Dehalogenimonas sp. Strain 4OHTPN, Dechlorinates Aromatic 4 Hydroxy chlorothalonil by a Novel Reductive Dehalogenase.</title>
        <authorList>
            <person name="Liu G."/>
        </authorList>
    </citation>
    <scope>NUCLEOTIDE SEQUENCE</scope>
    <source>
        <strain evidence="2">4OHTPN</strain>
    </source>
</reference>
<keyword evidence="1" id="KW-0812">Transmembrane</keyword>
<dbReference type="AlphaFoldDB" id="A0AAU8GCT5"/>